<dbReference type="EMBL" id="GBXM01029500">
    <property type="protein sequence ID" value="JAH79077.1"/>
    <property type="molecule type" value="Transcribed_RNA"/>
</dbReference>
<dbReference type="AlphaFoldDB" id="A0A0E9VLY6"/>
<protein>
    <submittedName>
        <fullName evidence="1">Uncharacterized protein</fullName>
    </submittedName>
</protein>
<organism evidence="1">
    <name type="scientific">Anguilla anguilla</name>
    <name type="common">European freshwater eel</name>
    <name type="synonym">Muraena anguilla</name>
    <dbReference type="NCBI Taxonomy" id="7936"/>
    <lineage>
        <taxon>Eukaryota</taxon>
        <taxon>Metazoa</taxon>
        <taxon>Chordata</taxon>
        <taxon>Craniata</taxon>
        <taxon>Vertebrata</taxon>
        <taxon>Euteleostomi</taxon>
        <taxon>Actinopterygii</taxon>
        <taxon>Neopterygii</taxon>
        <taxon>Teleostei</taxon>
        <taxon>Anguilliformes</taxon>
        <taxon>Anguillidae</taxon>
        <taxon>Anguilla</taxon>
    </lineage>
</organism>
<reference evidence="1" key="1">
    <citation type="submission" date="2014-11" db="EMBL/GenBank/DDBJ databases">
        <authorList>
            <person name="Amaro Gonzalez C."/>
        </authorList>
    </citation>
    <scope>NUCLEOTIDE SEQUENCE</scope>
</reference>
<reference evidence="1" key="2">
    <citation type="journal article" date="2015" name="Fish Shellfish Immunol.">
        <title>Early steps in the European eel (Anguilla anguilla)-Vibrio vulnificus interaction in the gills: Role of the RtxA13 toxin.</title>
        <authorList>
            <person name="Callol A."/>
            <person name="Pajuelo D."/>
            <person name="Ebbesson L."/>
            <person name="Teles M."/>
            <person name="MacKenzie S."/>
            <person name="Amaro C."/>
        </authorList>
    </citation>
    <scope>NUCLEOTIDE SEQUENCE</scope>
</reference>
<name>A0A0E9VLY6_ANGAN</name>
<proteinExistence type="predicted"/>
<evidence type="ECO:0000313" key="1">
    <source>
        <dbReference type="EMBL" id="JAH79077.1"/>
    </source>
</evidence>
<accession>A0A0E9VLY6</accession>
<sequence>MFQDRNPLKTAGSVLCVLEPVTLCSLSPAQNYTEAQLVSQTIYRIEGTTDNIEIRTTKTKT</sequence>